<reference evidence="1 2" key="1">
    <citation type="submission" date="2019-06" db="EMBL/GenBank/DDBJ databases">
        <title>Sorghum-associated microbial communities from plants grown in Nebraska, USA.</title>
        <authorList>
            <person name="Schachtman D."/>
        </authorList>
    </citation>
    <scope>NUCLEOTIDE SEQUENCE [LARGE SCALE GENOMIC DNA]</scope>
    <source>
        <strain evidence="1 2">T529</strain>
    </source>
</reference>
<evidence type="ECO:0000313" key="1">
    <source>
        <dbReference type="EMBL" id="TWD85610.1"/>
    </source>
</evidence>
<dbReference type="EMBL" id="VIVL01000005">
    <property type="protein sequence ID" value="TWD85610.1"/>
    <property type="molecule type" value="Genomic_DNA"/>
</dbReference>
<protein>
    <submittedName>
        <fullName evidence="1">Uncharacterized protein</fullName>
    </submittedName>
</protein>
<dbReference type="Proteomes" id="UP000319722">
    <property type="component" value="Unassembled WGS sequence"/>
</dbReference>
<name>A0A561C3L8_9BURK</name>
<dbReference type="AlphaFoldDB" id="A0A561C3L8"/>
<proteinExistence type="predicted"/>
<comment type="caution">
    <text evidence="1">The sequence shown here is derived from an EMBL/GenBank/DDBJ whole genome shotgun (WGS) entry which is preliminary data.</text>
</comment>
<gene>
    <name evidence="1" type="ORF">FB547_105122</name>
</gene>
<accession>A0A561C3L8</accession>
<dbReference type="RefSeq" id="WP_186454183.1">
    <property type="nucleotide sequence ID" value="NZ_VIVL01000005.1"/>
</dbReference>
<organism evidence="1 2">
    <name type="scientific">Variovorax beijingensis</name>
    <dbReference type="NCBI Taxonomy" id="2496117"/>
    <lineage>
        <taxon>Bacteria</taxon>
        <taxon>Pseudomonadati</taxon>
        <taxon>Pseudomonadota</taxon>
        <taxon>Betaproteobacteria</taxon>
        <taxon>Burkholderiales</taxon>
        <taxon>Comamonadaceae</taxon>
        <taxon>Variovorax</taxon>
    </lineage>
</organism>
<evidence type="ECO:0000313" key="2">
    <source>
        <dbReference type="Proteomes" id="UP000319722"/>
    </source>
</evidence>
<sequence>MLPMQAAPSREARKGFLIRRESEVGETKECRQIVYGTAALEQLKREFLNNAQVRELSSEEALQECLRAHFGSIQSGG</sequence>